<dbReference type="EMBL" id="UOEI01000343">
    <property type="protein sequence ID" value="VAW02849.1"/>
    <property type="molecule type" value="Genomic_DNA"/>
</dbReference>
<accession>A0A3B0SQL7</accession>
<gene>
    <name evidence="1" type="ORF">MNBD_ACTINO01-2068</name>
</gene>
<protein>
    <submittedName>
        <fullName evidence="1">Uncharacterized protein</fullName>
    </submittedName>
</protein>
<dbReference type="AlphaFoldDB" id="A0A3B0SQL7"/>
<evidence type="ECO:0000313" key="1">
    <source>
        <dbReference type="EMBL" id="VAW02849.1"/>
    </source>
</evidence>
<proteinExistence type="predicted"/>
<name>A0A3B0SQL7_9ZZZZ</name>
<reference evidence="1" key="1">
    <citation type="submission" date="2018-06" db="EMBL/GenBank/DDBJ databases">
        <authorList>
            <person name="Zhirakovskaya E."/>
        </authorList>
    </citation>
    <scope>NUCLEOTIDE SEQUENCE</scope>
</reference>
<organism evidence="1">
    <name type="scientific">hydrothermal vent metagenome</name>
    <dbReference type="NCBI Taxonomy" id="652676"/>
    <lineage>
        <taxon>unclassified sequences</taxon>
        <taxon>metagenomes</taxon>
        <taxon>ecological metagenomes</taxon>
    </lineage>
</organism>
<sequence>MPQPHITAEQLTALLMQTGEAHHAAYIEADGADPEWAAWYSGHLQALLGDGLGRPITRSEIVYLLIKAQRDQDASGSEKPWTTYYADVILGQA</sequence>